<comment type="caution">
    <text evidence="2">The sequence shown here is derived from an EMBL/GenBank/DDBJ whole genome shotgun (WGS) entry which is preliminary data.</text>
</comment>
<accession>A0A5N6NI14</accession>
<keyword evidence="3" id="KW-1185">Reference proteome</keyword>
<evidence type="ECO:0000313" key="3">
    <source>
        <dbReference type="Proteomes" id="UP000326396"/>
    </source>
</evidence>
<sequence>MWISMWWDCVWVGCRLDPFICPIYKHTDLDITCDVNEVKVVIQEFNKCFMCVFRTMMETELNGDSNPGWVTSWEVFTRATKSKAVSYDLAKRTILLVKRGGVLQNGIRATPVPFGMWGKPHPGR</sequence>
<dbReference type="EMBL" id="SZYD01000011">
    <property type="protein sequence ID" value="KAD4888702.1"/>
    <property type="molecule type" value="Genomic_DNA"/>
</dbReference>
<feature type="signal peptide" evidence="1">
    <location>
        <begin position="1"/>
        <end position="16"/>
    </location>
</feature>
<evidence type="ECO:0000256" key="1">
    <source>
        <dbReference type="SAM" id="SignalP"/>
    </source>
</evidence>
<keyword evidence="1" id="KW-0732">Signal</keyword>
<protein>
    <submittedName>
        <fullName evidence="2">Uncharacterized protein</fullName>
    </submittedName>
</protein>
<reference evidence="2 3" key="1">
    <citation type="submission" date="2019-05" db="EMBL/GenBank/DDBJ databases">
        <title>Mikania micrantha, genome provides insights into the molecular mechanism of rapid growth.</title>
        <authorList>
            <person name="Liu B."/>
        </authorList>
    </citation>
    <scope>NUCLEOTIDE SEQUENCE [LARGE SCALE GENOMIC DNA]</scope>
    <source>
        <strain evidence="2">NLD-2019</strain>
        <tissue evidence="2">Leaf</tissue>
    </source>
</reference>
<name>A0A5N6NI14_9ASTR</name>
<dbReference type="Proteomes" id="UP000326396">
    <property type="component" value="Linkage Group LG19"/>
</dbReference>
<gene>
    <name evidence="2" type="ORF">E3N88_20775</name>
</gene>
<proteinExistence type="predicted"/>
<dbReference type="AlphaFoldDB" id="A0A5N6NI14"/>
<feature type="chain" id="PRO_5024303736" evidence="1">
    <location>
        <begin position="17"/>
        <end position="124"/>
    </location>
</feature>
<organism evidence="2 3">
    <name type="scientific">Mikania micrantha</name>
    <name type="common">bitter vine</name>
    <dbReference type="NCBI Taxonomy" id="192012"/>
    <lineage>
        <taxon>Eukaryota</taxon>
        <taxon>Viridiplantae</taxon>
        <taxon>Streptophyta</taxon>
        <taxon>Embryophyta</taxon>
        <taxon>Tracheophyta</taxon>
        <taxon>Spermatophyta</taxon>
        <taxon>Magnoliopsida</taxon>
        <taxon>eudicotyledons</taxon>
        <taxon>Gunneridae</taxon>
        <taxon>Pentapetalae</taxon>
        <taxon>asterids</taxon>
        <taxon>campanulids</taxon>
        <taxon>Asterales</taxon>
        <taxon>Asteraceae</taxon>
        <taxon>Asteroideae</taxon>
        <taxon>Heliantheae alliance</taxon>
        <taxon>Eupatorieae</taxon>
        <taxon>Mikania</taxon>
    </lineage>
</organism>
<evidence type="ECO:0000313" key="2">
    <source>
        <dbReference type="EMBL" id="KAD4888702.1"/>
    </source>
</evidence>